<reference evidence="3 4" key="1">
    <citation type="submission" date="2018-01" db="EMBL/GenBank/DDBJ databases">
        <title>Comparison of the Chinese Bamboo Partridge and Red Junglefowl genome sequences highlights the importance of demography in genome evolution.</title>
        <authorList>
            <person name="Tiley G.P."/>
            <person name="Kimball R.T."/>
            <person name="Braun E.L."/>
            <person name="Burleigh J.G."/>
        </authorList>
    </citation>
    <scope>NUCLEOTIDE SEQUENCE [LARGE SCALE GENOMIC DNA]</scope>
    <source>
        <strain evidence="3">RTK389</strain>
        <tissue evidence="3">Blood</tissue>
    </source>
</reference>
<evidence type="ECO:0000313" key="3">
    <source>
        <dbReference type="EMBL" id="POI34609.1"/>
    </source>
</evidence>
<gene>
    <name evidence="3" type="ORF">CIB84_001639</name>
</gene>
<keyword evidence="4" id="KW-1185">Reference proteome</keyword>
<dbReference type="GO" id="GO:0008278">
    <property type="term" value="C:cohesin complex"/>
    <property type="evidence" value="ECO:0007669"/>
    <property type="project" value="TreeGrafter"/>
</dbReference>
<comment type="caution">
    <text evidence="3">The sequence shown here is derived from an EMBL/GenBank/DDBJ whole genome shotgun (WGS) entry which is preliminary data.</text>
</comment>
<protein>
    <recommendedName>
        <fullName evidence="2">Cohesin subunit SCC3/SA HEAT-repeats domain-containing protein</fullName>
    </recommendedName>
</protein>
<evidence type="ECO:0000259" key="2">
    <source>
        <dbReference type="Pfam" id="PF24571"/>
    </source>
</evidence>
<evidence type="ECO:0000313" key="4">
    <source>
        <dbReference type="Proteomes" id="UP000237246"/>
    </source>
</evidence>
<dbReference type="SUPFAM" id="SSF48371">
    <property type="entry name" value="ARM repeat"/>
    <property type="match status" value="1"/>
</dbReference>
<evidence type="ECO:0000256" key="1">
    <source>
        <dbReference type="ARBA" id="ARBA00005486"/>
    </source>
</evidence>
<sequence>VLTAKERKTQIDDRNKLTEHFIIALPMLLSKYSADAEKVANLLQIPQYFDLEIYSTGRMEKHLDALLKQIKFVVEKHVESDVLEACSKTYSILCSEEYTIQNRVDIAHSQLIDEFVDRFNHSVEDLLQEGEEADDDDIYNVLSTLKRLTSFHNAHDLTKWDLFSNCYRLLRTGIEHGAMPEQIVVQALQCSHYSILWQLVKITEGSPSKEDLLVLRKTVKSFLAVCQQCLSNVNTPVKEQAFMLLCDLLMIFSHQLMTGGREGLQPLVFNPDSGLQSELLSFVMDHVFIDQDDENQSMEGDEEDEANKIEALHKRRNLLAAFSKLIIYDIVDMHAAADIFKHYMKYYNDYGDIIKETLSKTRQIDKIQCAKTLILSLQQLFNELVQEQGPNLDRTSAHVSGIKELARRFALTFGLDQIKTREAVATLHKDGIEFAFKYQNQKGQDYPPPNLAFLEVLSEFSSKLLRQDKKTVKDAVTVATIMASGNQSQTPVVPSCPQSDESLEGSWLNRNENIHTPGALQAPQLTSTVLRENTRQMGEQIQEHESEQGSEQDFLHKRGLMEDDAEPIFEDVMMSSRGQLEDMNEEFEDTMVIDLPPSRNRRERAELRPDFFDSAAIIEDDSGFGMPMF</sequence>
<dbReference type="Pfam" id="PF24571">
    <property type="entry name" value="HEAT_SCC3-SA"/>
    <property type="match status" value="1"/>
</dbReference>
<dbReference type="EMBL" id="PPHD01001521">
    <property type="protein sequence ID" value="POI34609.1"/>
    <property type="molecule type" value="Genomic_DNA"/>
</dbReference>
<dbReference type="GO" id="GO:0003682">
    <property type="term" value="F:chromatin binding"/>
    <property type="evidence" value="ECO:0007669"/>
    <property type="project" value="TreeGrafter"/>
</dbReference>
<dbReference type="GO" id="GO:0005634">
    <property type="term" value="C:nucleus"/>
    <property type="evidence" value="ECO:0007669"/>
    <property type="project" value="TreeGrafter"/>
</dbReference>
<name>A0A2P4TE16_BAMTH</name>
<dbReference type="InterPro" id="IPR056396">
    <property type="entry name" value="HEAT_SCC3-SA"/>
</dbReference>
<accession>A0A2P4TE16</accession>
<feature type="domain" description="Cohesin subunit SCC3/SA HEAT-repeats" evidence="2">
    <location>
        <begin position="3"/>
        <end position="197"/>
    </location>
</feature>
<feature type="non-terminal residue" evidence="3">
    <location>
        <position position="1"/>
    </location>
</feature>
<comment type="similarity">
    <text evidence="1">Belongs to the SCC3 family.</text>
</comment>
<organism evidence="3 4">
    <name type="scientific">Bambusicola thoracicus</name>
    <name type="common">Chinese bamboo-partridge</name>
    <name type="synonym">Perdix thoracica</name>
    <dbReference type="NCBI Taxonomy" id="9083"/>
    <lineage>
        <taxon>Eukaryota</taxon>
        <taxon>Metazoa</taxon>
        <taxon>Chordata</taxon>
        <taxon>Craniata</taxon>
        <taxon>Vertebrata</taxon>
        <taxon>Euteleostomi</taxon>
        <taxon>Archelosauria</taxon>
        <taxon>Archosauria</taxon>
        <taxon>Dinosauria</taxon>
        <taxon>Saurischia</taxon>
        <taxon>Theropoda</taxon>
        <taxon>Coelurosauria</taxon>
        <taxon>Aves</taxon>
        <taxon>Neognathae</taxon>
        <taxon>Galloanserae</taxon>
        <taxon>Galliformes</taxon>
        <taxon>Phasianidae</taxon>
        <taxon>Perdicinae</taxon>
        <taxon>Bambusicola</taxon>
    </lineage>
</organism>
<dbReference type="Proteomes" id="UP000237246">
    <property type="component" value="Unassembled WGS sequence"/>
</dbReference>
<dbReference type="PANTHER" id="PTHR11199:SF6">
    <property type="entry name" value="COHESIN SUBUNIT SA-1"/>
    <property type="match status" value="1"/>
</dbReference>
<dbReference type="OrthoDB" id="498590at2759"/>
<dbReference type="AlphaFoldDB" id="A0A2P4TE16"/>
<proteinExistence type="inferred from homology"/>
<dbReference type="GO" id="GO:0000785">
    <property type="term" value="C:chromatin"/>
    <property type="evidence" value="ECO:0007669"/>
    <property type="project" value="TreeGrafter"/>
</dbReference>
<dbReference type="PANTHER" id="PTHR11199">
    <property type="entry name" value="STROMAL ANTIGEN"/>
    <property type="match status" value="1"/>
</dbReference>
<dbReference type="InterPro" id="IPR016024">
    <property type="entry name" value="ARM-type_fold"/>
</dbReference>
<dbReference type="GO" id="GO:0007062">
    <property type="term" value="P:sister chromatid cohesion"/>
    <property type="evidence" value="ECO:0007669"/>
    <property type="project" value="TreeGrafter"/>
</dbReference>
<dbReference type="InterPro" id="IPR039662">
    <property type="entry name" value="Cohesin_Scc3/SA"/>
</dbReference>